<reference evidence="4 5" key="1">
    <citation type="submission" date="2020-03" db="EMBL/GenBank/DDBJ databases">
        <authorList>
            <person name="Picone N."/>
        </authorList>
    </citation>
    <scope>NUCLEOTIDE SEQUENCE [LARGE SCALE GENOMIC DNA]</scope>
    <source>
        <strain evidence="4">NSCAC1</strain>
    </source>
</reference>
<dbReference type="InterPro" id="IPR042099">
    <property type="entry name" value="ANL_N_sf"/>
</dbReference>
<evidence type="ECO:0000313" key="5">
    <source>
        <dbReference type="Proteomes" id="UP000516072"/>
    </source>
</evidence>
<dbReference type="PANTHER" id="PTHR43272">
    <property type="entry name" value="LONG-CHAIN-FATTY-ACID--COA LIGASE"/>
    <property type="match status" value="1"/>
</dbReference>
<feature type="domain" description="AMP-dependent synthetase/ligase" evidence="3">
    <location>
        <begin position="19"/>
        <end position="424"/>
    </location>
</feature>
<dbReference type="AlphaFoldDB" id="A0A7G1Q9S8"/>
<keyword evidence="1" id="KW-0547">Nucleotide-binding</keyword>
<dbReference type="SUPFAM" id="SSF56801">
    <property type="entry name" value="Acetyl-CoA synthetase-like"/>
    <property type="match status" value="1"/>
</dbReference>
<dbReference type="CDD" id="cd05907">
    <property type="entry name" value="VL_LC_FACS_like"/>
    <property type="match status" value="1"/>
</dbReference>
<gene>
    <name evidence="4" type="ORF">NSCAC_0961</name>
</gene>
<protein>
    <submittedName>
        <fullName evidence="4">AMP-dependent synthetase and ligase</fullName>
    </submittedName>
</protein>
<dbReference type="InterPro" id="IPR020459">
    <property type="entry name" value="AMP-binding"/>
</dbReference>
<sequence>MNTNYLITPEKAKTLAGLFQERVRLTPNKIAYQYFNTEKKIWVQLSWADMDTELKRWQAALTKEDLKKGDRVAIMLPNCPEWVLADQAALSLGFVVVPLYVSDRAENIRYILKDSNVKLLIIKNSRQWQEVKQESSLDELNKVVSLTQAENSESKLYTMDQWLPLYGEEIALSPCEPSDLATIVYTSGTTGNPKGVMLSHQNILWNACSSLQRVPVYPEDSLLSFLPLSHMFERTLGYYLPMMVGASVSYARASTKVAEDLVTLKPTTMISVPRVYERIYDKIHQTLEKKPKWVKYLFRLGIASGWQQFRVRQKQIPWHLLCLFCPLLKKQVSQPILEKFGGNLRVAICGGAALSYKISKEFLALNVPLIQGYGLTEASPTICANAADNNDPRSIGTPLQDVEIKVEGTGELLIRSPGVMLGYWNNPQATAEVIDQDYWLHTGDQVRIDQNRIYITGRIKEIIVLTNGEKVPPAEMEAMIGMDPLFEQIMVVGEHKPYLGALIVLNSDSWVDLAKNLDLNPNQECSLKHPKVIKQVLGKVKSHTRSFPGYAKIRNVFLSLTPWTVENGLLTPTLKIRRNKILSQYQRQIEDLYS</sequence>
<dbReference type="PRINTS" id="PR00154">
    <property type="entry name" value="AMPBINDING"/>
</dbReference>
<dbReference type="InterPro" id="IPR000873">
    <property type="entry name" value="AMP-dep_synth/lig_dom"/>
</dbReference>
<dbReference type="GO" id="GO:0016020">
    <property type="term" value="C:membrane"/>
    <property type="evidence" value="ECO:0007669"/>
    <property type="project" value="TreeGrafter"/>
</dbReference>
<accession>A0A7G1Q9S8</accession>
<evidence type="ECO:0000313" key="4">
    <source>
        <dbReference type="EMBL" id="CAB1276025.1"/>
    </source>
</evidence>
<proteinExistence type="predicted"/>
<dbReference type="Gene3D" id="3.40.50.12780">
    <property type="entry name" value="N-terminal domain of ligase-like"/>
    <property type="match status" value="1"/>
</dbReference>
<evidence type="ECO:0000256" key="2">
    <source>
        <dbReference type="ARBA" id="ARBA00022840"/>
    </source>
</evidence>
<dbReference type="Pfam" id="PF23562">
    <property type="entry name" value="AMP-binding_C_3"/>
    <property type="match status" value="1"/>
</dbReference>
<dbReference type="GO" id="GO:0005524">
    <property type="term" value="F:ATP binding"/>
    <property type="evidence" value="ECO:0007669"/>
    <property type="project" value="UniProtKB-KW"/>
</dbReference>
<dbReference type="Pfam" id="PF00501">
    <property type="entry name" value="AMP-binding"/>
    <property type="match status" value="1"/>
</dbReference>
<evidence type="ECO:0000259" key="3">
    <source>
        <dbReference type="Pfam" id="PF00501"/>
    </source>
</evidence>
<dbReference type="Proteomes" id="UP000516072">
    <property type="component" value="Chromosome"/>
</dbReference>
<dbReference type="PROSITE" id="PS00455">
    <property type="entry name" value="AMP_BINDING"/>
    <property type="match status" value="1"/>
</dbReference>
<keyword evidence="5" id="KW-1185">Reference proteome</keyword>
<dbReference type="InterPro" id="IPR020845">
    <property type="entry name" value="AMP-binding_CS"/>
</dbReference>
<evidence type="ECO:0000256" key="1">
    <source>
        <dbReference type="ARBA" id="ARBA00022741"/>
    </source>
</evidence>
<keyword evidence="2" id="KW-0067">ATP-binding</keyword>
<dbReference type="RefSeq" id="WP_197743707.1">
    <property type="nucleotide sequence ID" value="NZ_LR778175.1"/>
</dbReference>
<dbReference type="EMBL" id="LR778175">
    <property type="protein sequence ID" value="CAB1276025.1"/>
    <property type="molecule type" value="Genomic_DNA"/>
</dbReference>
<dbReference type="PANTHER" id="PTHR43272:SF33">
    <property type="entry name" value="AMP-BINDING DOMAIN-CONTAINING PROTEIN-RELATED"/>
    <property type="match status" value="1"/>
</dbReference>
<organism evidence="4 5">
    <name type="scientific">Candidatus Nitrosacidococcus tergens</name>
    <dbReference type="NCBI Taxonomy" id="553981"/>
    <lineage>
        <taxon>Bacteria</taxon>
        <taxon>Pseudomonadati</taxon>
        <taxon>Pseudomonadota</taxon>
        <taxon>Gammaproteobacteria</taxon>
        <taxon>Chromatiales</taxon>
        <taxon>Chromatiaceae</taxon>
        <taxon>Candidatus Nitrosacidococcus</taxon>
    </lineage>
</organism>
<keyword evidence="4" id="KW-0436">Ligase</keyword>
<dbReference type="GO" id="GO:0004467">
    <property type="term" value="F:long-chain fatty acid-CoA ligase activity"/>
    <property type="evidence" value="ECO:0007669"/>
    <property type="project" value="TreeGrafter"/>
</dbReference>
<dbReference type="KEGG" id="ntg:NSCAC_0961"/>
<name>A0A7G1Q9S8_9GAMM</name>